<dbReference type="EMBL" id="CP049933">
    <property type="protein sequence ID" value="QIM19407.1"/>
    <property type="molecule type" value="Genomic_DNA"/>
</dbReference>
<protein>
    <submittedName>
        <fullName evidence="2">Uncharacterized protein</fullName>
    </submittedName>
</protein>
<name>A0ABX6JYL1_9MICO</name>
<feature type="region of interest" description="Disordered" evidence="1">
    <location>
        <begin position="16"/>
        <end position="46"/>
    </location>
</feature>
<organism evidence="2 3">
    <name type="scientific">Leucobacter coleopterorum</name>
    <dbReference type="NCBI Taxonomy" id="2714933"/>
    <lineage>
        <taxon>Bacteria</taxon>
        <taxon>Bacillati</taxon>
        <taxon>Actinomycetota</taxon>
        <taxon>Actinomycetes</taxon>
        <taxon>Micrococcales</taxon>
        <taxon>Microbacteriaceae</taxon>
        <taxon>Leucobacter</taxon>
    </lineage>
</organism>
<sequence length="126" mass="14210">MSEGLSHFLDKQKEYEDRWQEHQKDGRSGDPARNARGETYDEDAHRKARNGIDAEIKKLGVGDFLSKGGKAAGALGGWRRLCMTFMTGSRRRRSRRVLLVGWLVGLLVLGPEEPQEPPQERSFSQG</sequence>
<accession>A0ABX6JYL1</accession>
<keyword evidence="3" id="KW-1185">Reference proteome</keyword>
<dbReference type="RefSeq" id="WP_166331649.1">
    <property type="nucleotide sequence ID" value="NZ_CP049933.1"/>
</dbReference>
<evidence type="ECO:0000256" key="1">
    <source>
        <dbReference type="SAM" id="MobiDB-lite"/>
    </source>
</evidence>
<evidence type="ECO:0000313" key="2">
    <source>
        <dbReference type="EMBL" id="QIM19407.1"/>
    </source>
</evidence>
<dbReference type="Proteomes" id="UP000503441">
    <property type="component" value="Chromosome"/>
</dbReference>
<reference evidence="2 3" key="1">
    <citation type="submission" date="2020-03" db="EMBL/GenBank/DDBJ databases">
        <title>Leucobacter sp. nov., isolated from beetles.</title>
        <authorList>
            <person name="Hyun D.-W."/>
            <person name="Bae J.-W."/>
        </authorList>
    </citation>
    <scope>NUCLEOTIDE SEQUENCE [LARGE SCALE GENOMIC DNA]</scope>
    <source>
        <strain evidence="2 3">HDW9A</strain>
    </source>
</reference>
<gene>
    <name evidence="2" type="ORF">G7066_13985</name>
</gene>
<proteinExistence type="predicted"/>
<evidence type="ECO:0000313" key="3">
    <source>
        <dbReference type="Proteomes" id="UP000503441"/>
    </source>
</evidence>